<organism evidence="5 6">
    <name type="scientific">Acetobacter tropicalis NBRC 101654</name>
    <dbReference type="NCBI Taxonomy" id="749388"/>
    <lineage>
        <taxon>Bacteria</taxon>
        <taxon>Pseudomonadati</taxon>
        <taxon>Pseudomonadota</taxon>
        <taxon>Alphaproteobacteria</taxon>
        <taxon>Acetobacterales</taxon>
        <taxon>Acetobacteraceae</taxon>
        <taxon>Acetobacter</taxon>
    </lineage>
</organism>
<dbReference type="Gene3D" id="1.25.40.20">
    <property type="entry name" value="Ankyrin repeat-containing domain"/>
    <property type="match status" value="1"/>
</dbReference>
<proteinExistence type="predicted"/>
<evidence type="ECO:0000256" key="1">
    <source>
        <dbReference type="ARBA" id="ARBA00022737"/>
    </source>
</evidence>
<dbReference type="PANTHER" id="PTHR24201">
    <property type="entry name" value="ANK_REP_REGION DOMAIN-CONTAINING PROTEIN"/>
    <property type="match status" value="1"/>
</dbReference>
<dbReference type="EMBL" id="BABS01000036">
    <property type="protein sequence ID" value="GAA08494.1"/>
    <property type="molecule type" value="Genomic_DNA"/>
</dbReference>
<dbReference type="InterPro" id="IPR036770">
    <property type="entry name" value="Ankyrin_rpt-contain_sf"/>
</dbReference>
<dbReference type="Pfam" id="PF00023">
    <property type="entry name" value="Ank"/>
    <property type="match status" value="1"/>
</dbReference>
<feature type="repeat" description="ANK" evidence="3">
    <location>
        <begin position="65"/>
        <end position="97"/>
    </location>
</feature>
<dbReference type="InterPro" id="IPR002110">
    <property type="entry name" value="Ankyrin_rpt"/>
</dbReference>
<dbReference type="SMART" id="SM00248">
    <property type="entry name" value="ANK"/>
    <property type="match status" value="4"/>
</dbReference>
<keyword evidence="2 3" id="KW-0040">ANK repeat</keyword>
<accession>F7VDP9</accession>
<protein>
    <submittedName>
        <fullName evidence="5">Ankyrin-like protein</fullName>
    </submittedName>
</protein>
<name>F7VDP9_9PROT</name>
<dbReference type="SUPFAM" id="SSF48403">
    <property type="entry name" value="Ankyrin repeat"/>
    <property type="match status" value="1"/>
</dbReference>
<sequence length="192" mass="20130">MVMTEVSSQDPRLQDSMPAGAEAAASRFTQQQIEALFINAAREGDAELLASFLEAGMDPNLRAEKGYTPLILAAYNGNIDAVSALLKGGAKPDLQDEKGATALAGVAFKGNLPIARLLLEAGAGVDVPNSVGRTPLMFAVMFGRDDMAKLLLKAGACPTRRDGEGLNAQDLARRQGNTVLAGLMKQETRAAS</sequence>
<dbReference type="PROSITE" id="PS50297">
    <property type="entry name" value="ANK_REP_REGION"/>
    <property type="match status" value="3"/>
</dbReference>
<evidence type="ECO:0000313" key="5">
    <source>
        <dbReference type="EMBL" id="GAA08494.1"/>
    </source>
</evidence>
<dbReference type="InterPro" id="IPR050776">
    <property type="entry name" value="Ank_Repeat/CDKN_Inhibitor"/>
</dbReference>
<dbReference type="AlphaFoldDB" id="F7VDP9"/>
<keyword evidence="1" id="KW-0677">Repeat</keyword>
<evidence type="ECO:0000313" key="6">
    <source>
        <dbReference type="Proteomes" id="UP000004319"/>
    </source>
</evidence>
<evidence type="ECO:0000256" key="4">
    <source>
        <dbReference type="SAM" id="MobiDB-lite"/>
    </source>
</evidence>
<dbReference type="Proteomes" id="UP000004319">
    <property type="component" value="Unassembled WGS sequence"/>
</dbReference>
<feature type="repeat" description="ANK" evidence="3">
    <location>
        <begin position="131"/>
        <end position="163"/>
    </location>
</feature>
<feature type="compositionally biased region" description="Polar residues" evidence="4">
    <location>
        <begin position="1"/>
        <end position="11"/>
    </location>
</feature>
<feature type="repeat" description="ANK" evidence="3">
    <location>
        <begin position="98"/>
        <end position="130"/>
    </location>
</feature>
<reference evidence="5 6" key="1">
    <citation type="journal article" date="2011" name="Biochem. Biophys. Res. Commun.">
        <title>Increased number of Arginine-based salt bridges contributes to the thermotolerance of thermotolerant acetic acid bacteria, Acetobacter tropicalis SKU1100.</title>
        <authorList>
            <person name="Matsutani M."/>
            <person name="Hirakawa H."/>
            <person name="Nishikura M."/>
            <person name="Soemphol W."/>
            <person name="Ali I.A.I."/>
            <person name="Yakushi T."/>
            <person name="Matsushita K."/>
        </authorList>
    </citation>
    <scope>NUCLEOTIDE SEQUENCE [LARGE SCALE GENOMIC DNA]</scope>
    <source>
        <strain evidence="5 6">NBRC 101654</strain>
    </source>
</reference>
<dbReference type="Pfam" id="PF12796">
    <property type="entry name" value="Ank_2"/>
    <property type="match status" value="1"/>
</dbReference>
<dbReference type="PROSITE" id="PS50088">
    <property type="entry name" value="ANK_REPEAT"/>
    <property type="match status" value="3"/>
</dbReference>
<evidence type="ECO:0000256" key="3">
    <source>
        <dbReference type="PROSITE-ProRule" id="PRU00023"/>
    </source>
</evidence>
<dbReference type="PRINTS" id="PR01415">
    <property type="entry name" value="ANKYRIN"/>
</dbReference>
<gene>
    <name evidence="5" type="ORF">ATPR_1498</name>
</gene>
<comment type="caution">
    <text evidence="5">The sequence shown here is derived from an EMBL/GenBank/DDBJ whole genome shotgun (WGS) entry which is preliminary data.</text>
</comment>
<feature type="region of interest" description="Disordered" evidence="4">
    <location>
        <begin position="1"/>
        <end position="21"/>
    </location>
</feature>
<evidence type="ECO:0000256" key="2">
    <source>
        <dbReference type="ARBA" id="ARBA00023043"/>
    </source>
</evidence>